<accession>A0A8S0Z385</accession>
<dbReference type="Proteomes" id="UP000494106">
    <property type="component" value="Unassembled WGS sequence"/>
</dbReference>
<feature type="domain" description="BEN" evidence="1">
    <location>
        <begin position="45"/>
        <end position="149"/>
    </location>
</feature>
<dbReference type="AlphaFoldDB" id="A0A8S0Z385"/>
<comment type="caution">
    <text evidence="2">The sequence shown here is derived from an EMBL/GenBank/DDBJ whole genome shotgun (WGS) entry which is preliminary data.</text>
</comment>
<protein>
    <recommendedName>
        <fullName evidence="1">BEN domain-containing protein</fullName>
    </recommendedName>
</protein>
<sequence length="149" mass="17039">MKKRQYEGKVIDFSSNSDFLQKRRQDFNKTIKQKKKISKNMKNIGNNVYCRKIIYDSALGASHKSTHLARRLLEGVFNHDAMMGCTLTGQAPRTKDKKSAVVNPLDQQAKGAIVEFAMHTAVERKWPIQSRQIILKEMSQRSLNINATT</sequence>
<name>A0A8S0Z385_ARCPL</name>
<keyword evidence="3" id="KW-1185">Reference proteome</keyword>
<gene>
    <name evidence="2" type="ORF">APLA_LOCUS2788</name>
</gene>
<organism evidence="2 3">
    <name type="scientific">Arctia plantaginis</name>
    <name type="common">Wood tiger moth</name>
    <name type="synonym">Phalaena plantaginis</name>
    <dbReference type="NCBI Taxonomy" id="874455"/>
    <lineage>
        <taxon>Eukaryota</taxon>
        <taxon>Metazoa</taxon>
        <taxon>Ecdysozoa</taxon>
        <taxon>Arthropoda</taxon>
        <taxon>Hexapoda</taxon>
        <taxon>Insecta</taxon>
        <taxon>Pterygota</taxon>
        <taxon>Neoptera</taxon>
        <taxon>Endopterygota</taxon>
        <taxon>Lepidoptera</taxon>
        <taxon>Glossata</taxon>
        <taxon>Ditrysia</taxon>
        <taxon>Noctuoidea</taxon>
        <taxon>Erebidae</taxon>
        <taxon>Arctiinae</taxon>
        <taxon>Arctia</taxon>
    </lineage>
</organism>
<dbReference type="InterPro" id="IPR018379">
    <property type="entry name" value="BEN_domain"/>
</dbReference>
<evidence type="ECO:0000313" key="2">
    <source>
        <dbReference type="EMBL" id="CAB3226288.1"/>
    </source>
</evidence>
<dbReference type="PROSITE" id="PS51457">
    <property type="entry name" value="BEN"/>
    <property type="match status" value="1"/>
</dbReference>
<reference evidence="2 3" key="1">
    <citation type="submission" date="2020-04" db="EMBL/GenBank/DDBJ databases">
        <authorList>
            <person name="Wallbank WR R."/>
            <person name="Pardo Diaz C."/>
            <person name="Kozak K."/>
            <person name="Martin S."/>
            <person name="Jiggins C."/>
            <person name="Moest M."/>
            <person name="Warren A I."/>
            <person name="Byers J.R.P. K."/>
            <person name="Montejo-Kovacevich G."/>
            <person name="Yen C E."/>
        </authorList>
    </citation>
    <scope>NUCLEOTIDE SEQUENCE [LARGE SCALE GENOMIC DNA]</scope>
</reference>
<proteinExistence type="predicted"/>
<dbReference type="EMBL" id="CADEBC010000208">
    <property type="protein sequence ID" value="CAB3226288.1"/>
    <property type="molecule type" value="Genomic_DNA"/>
</dbReference>
<evidence type="ECO:0000259" key="1">
    <source>
        <dbReference type="PROSITE" id="PS51457"/>
    </source>
</evidence>
<evidence type="ECO:0000313" key="3">
    <source>
        <dbReference type="Proteomes" id="UP000494106"/>
    </source>
</evidence>
<dbReference type="GO" id="GO:0003677">
    <property type="term" value="F:DNA binding"/>
    <property type="evidence" value="ECO:0007669"/>
    <property type="project" value="InterPro"/>
</dbReference>
<dbReference type="Gene3D" id="1.10.10.2590">
    <property type="entry name" value="BEN domain"/>
    <property type="match status" value="1"/>
</dbReference>